<dbReference type="PANTHER" id="PTHR38042">
    <property type="entry name" value="UROPORPHYRINOGEN-III SYNTHASE, CHLOROPLASTIC"/>
    <property type="match status" value="1"/>
</dbReference>
<dbReference type="AlphaFoldDB" id="A0A2G1QSH7"/>
<dbReference type="EC" id="4.2.1.75" evidence="3 9"/>
<reference evidence="12 13" key="1">
    <citation type="submission" date="2017-10" db="EMBL/GenBank/DDBJ databases">
        <title>Sedimentibacterium mangrovi gen. nov., sp. nov., a novel member of family Phyllobacteriacea isolated from mangrove sediment.</title>
        <authorList>
            <person name="Liao H."/>
            <person name="Tian Y."/>
        </authorList>
    </citation>
    <scope>NUCLEOTIDE SEQUENCE [LARGE SCALE GENOMIC DNA]</scope>
    <source>
        <strain evidence="12 13">X9-2-2</strain>
    </source>
</reference>
<comment type="caution">
    <text evidence="12">The sequence shown here is derived from an EMBL/GenBank/DDBJ whole genome shotgun (WGS) entry which is preliminary data.</text>
</comment>
<dbReference type="PANTHER" id="PTHR38042:SF1">
    <property type="entry name" value="UROPORPHYRINOGEN-III SYNTHASE, CHLOROPLASTIC"/>
    <property type="match status" value="1"/>
</dbReference>
<feature type="compositionally biased region" description="Polar residues" evidence="10">
    <location>
        <begin position="1"/>
        <end position="12"/>
    </location>
</feature>
<dbReference type="OrthoDB" id="7163809at2"/>
<evidence type="ECO:0000256" key="1">
    <source>
        <dbReference type="ARBA" id="ARBA00004772"/>
    </source>
</evidence>
<dbReference type="InterPro" id="IPR039793">
    <property type="entry name" value="UROS/Hem4"/>
</dbReference>
<dbReference type="SUPFAM" id="SSF69618">
    <property type="entry name" value="HemD-like"/>
    <property type="match status" value="1"/>
</dbReference>
<feature type="domain" description="Tetrapyrrole biosynthesis uroporphyrinogen III synthase" evidence="11">
    <location>
        <begin position="53"/>
        <end position="271"/>
    </location>
</feature>
<evidence type="ECO:0000256" key="10">
    <source>
        <dbReference type="SAM" id="MobiDB-lite"/>
    </source>
</evidence>
<evidence type="ECO:0000313" key="12">
    <source>
        <dbReference type="EMBL" id="PHP68497.1"/>
    </source>
</evidence>
<evidence type="ECO:0000256" key="4">
    <source>
        <dbReference type="ARBA" id="ARBA00023239"/>
    </source>
</evidence>
<evidence type="ECO:0000256" key="6">
    <source>
        <dbReference type="ARBA" id="ARBA00037589"/>
    </source>
</evidence>
<accession>A0A2G1QSH7</accession>
<keyword evidence="5 9" id="KW-0627">Porphyrin biosynthesis</keyword>
<evidence type="ECO:0000313" key="13">
    <source>
        <dbReference type="Proteomes" id="UP000221168"/>
    </source>
</evidence>
<comment type="pathway">
    <text evidence="1 9">Porphyrin-containing compound metabolism; protoporphyrin-IX biosynthesis; coproporphyrinogen-III from 5-aminolevulinate: step 3/4.</text>
</comment>
<dbReference type="UniPathway" id="UPA00251">
    <property type="reaction ID" value="UER00320"/>
</dbReference>
<name>A0A2G1QSH7_9HYPH</name>
<comment type="function">
    <text evidence="6 9">Catalyzes cyclization of the linear tetrapyrrole, hydroxymethylbilane, to the macrocyclic uroporphyrinogen III.</text>
</comment>
<dbReference type="InterPro" id="IPR003754">
    <property type="entry name" value="4pyrrol_synth_uPrphyn_synth"/>
</dbReference>
<evidence type="ECO:0000256" key="2">
    <source>
        <dbReference type="ARBA" id="ARBA00008133"/>
    </source>
</evidence>
<dbReference type="Pfam" id="PF02602">
    <property type="entry name" value="HEM4"/>
    <property type="match status" value="1"/>
</dbReference>
<dbReference type="NCBIfam" id="NF006621">
    <property type="entry name" value="PRK09189.1"/>
    <property type="match status" value="1"/>
</dbReference>
<evidence type="ECO:0000256" key="8">
    <source>
        <dbReference type="ARBA" id="ARBA00048617"/>
    </source>
</evidence>
<dbReference type="EMBL" id="PDVP01000001">
    <property type="protein sequence ID" value="PHP68497.1"/>
    <property type="molecule type" value="Genomic_DNA"/>
</dbReference>
<dbReference type="Gene3D" id="3.40.50.10090">
    <property type="match status" value="2"/>
</dbReference>
<protein>
    <recommendedName>
        <fullName evidence="7 9">Uroporphyrinogen-III synthase</fullName>
        <ecNumber evidence="3 9">4.2.1.75</ecNumber>
    </recommendedName>
</protein>
<dbReference type="Proteomes" id="UP000221168">
    <property type="component" value="Unassembled WGS sequence"/>
</dbReference>
<sequence length="274" mass="29508">MTLPPTGSSRMPRSSAVKPVRPCAPRPGRAFSTAGPDMAGRRVLVTRPQPGADKTARQIAARGHEPVVLPLTRTVTLDADLPREAASFDVVAVTSANAIRHVRTGLLDGLLHLPCLTVGQATAEAAREAGFQTVTSADGDVHALIGLAGERLKDRSTIAYLCGRERRPDLEQGMRAEGHAIMPIETYDIKKVSYSTQEIRTLVGIKPIDDVMVYSARSARALIAMMDNQEFLQDVENARFLCISTRVANALHARPGLRIEVAAEPHEAALLALL</sequence>
<evidence type="ECO:0000256" key="3">
    <source>
        <dbReference type="ARBA" id="ARBA00013109"/>
    </source>
</evidence>
<dbReference type="GO" id="GO:0006780">
    <property type="term" value="P:uroporphyrinogen III biosynthetic process"/>
    <property type="evidence" value="ECO:0007669"/>
    <property type="project" value="UniProtKB-UniRule"/>
</dbReference>
<evidence type="ECO:0000256" key="5">
    <source>
        <dbReference type="ARBA" id="ARBA00023244"/>
    </source>
</evidence>
<comment type="catalytic activity">
    <reaction evidence="8 9">
        <text>hydroxymethylbilane = uroporphyrinogen III + H2O</text>
        <dbReference type="Rhea" id="RHEA:18965"/>
        <dbReference type="ChEBI" id="CHEBI:15377"/>
        <dbReference type="ChEBI" id="CHEBI:57308"/>
        <dbReference type="ChEBI" id="CHEBI:57845"/>
        <dbReference type="EC" id="4.2.1.75"/>
    </reaction>
</comment>
<dbReference type="GO" id="GO:0004852">
    <property type="term" value="F:uroporphyrinogen-III synthase activity"/>
    <property type="evidence" value="ECO:0007669"/>
    <property type="project" value="UniProtKB-UniRule"/>
</dbReference>
<organism evidence="12 13">
    <name type="scientific">Zhengella mangrovi</name>
    <dbReference type="NCBI Taxonomy" id="1982044"/>
    <lineage>
        <taxon>Bacteria</taxon>
        <taxon>Pseudomonadati</taxon>
        <taxon>Pseudomonadota</taxon>
        <taxon>Alphaproteobacteria</taxon>
        <taxon>Hyphomicrobiales</taxon>
        <taxon>Notoacmeibacteraceae</taxon>
        <taxon>Zhengella</taxon>
    </lineage>
</organism>
<feature type="region of interest" description="Disordered" evidence="10">
    <location>
        <begin position="1"/>
        <end position="41"/>
    </location>
</feature>
<keyword evidence="13" id="KW-1185">Reference proteome</keyword>
<dbReference type="InterPro" id="IPR036108">
    <property type="entry name" value="4pyrrol_syn_uPrphyn_synt_sf"/>
</dbReference>
<evidence type="ECO:0000259" key="11">
    <source>
        <dbReference type="Pfam" id="PF02602"/>
    </source>
</evidence>
<evidence type="ECO:0000256" key="7">
    <source>
        <dbReference type="ARBA" id="ARBA00040167"/>
    </source>
</evidence>
<keyword evidence="4 9" id="KW-0456">Lyase</keyword>
<dbReference type="GO" id="GO:0006782">
    <property type="term" value="P:protoporphyrinogen IX biosynthetic process"/>
    <property type="evidence" value="ECO:0007669"/>
    <property type="project" value="UniProtKB-UniRule"/>
</dbReference>
<evidence type="ECO:0000256" key="9">
    <source>
        <dbReference type="RuleBase" id="RU366031"/>
    </source>
</evidence>
<proteinExistence type="inferred from homology"/>
<gene>
    <name evidence="12" type="ORF">CSC94_00360</name>
</gene>
<dbReference type="CDD" id="cd06578">
    <property type="entry name" value="HemD"/>
    <property type="match status" value="1"/>
</dbReference>
<comment type="similarity">
    <text evidence="2 9">Belongs to the uroporphyrinogen-III synthase family.</text>
</comment>